<dbReference type="AlphaFoldDB" id="A0A165K9N1"/>
<proteinExistence type="predicted"/>
<gene>
    <name evidence="1" type="ORF">EXIGLDRAFT_446714</name>
</gene>
<dbReference type="InParanoid" id="A0A165K9N1"/>
<sequence length="171" mass="18282">MQDFRISCKCLKESAAAVPRGLGRHHPSSESRSYVIPKASGVVNINGWAAAPDPGFGTSPGCCKQREPQHAARVVLLLTSVKRPPVRARSRFPAPEAAMRSRRLRSPLCPGARCCEALRPQSASFQAAANMGPFVNLSSLHKFLSSGGLCPKLGMSAALIEMEIQRSGTSK</sequence>
<dbReference type="Proteomes" id="UP000077266">
    <property type="component" value="Unassembled WGS sequence"/>
</dbReference>
<reference evidence="1 2" key="1">
    <citation type="journal article" date="2016" name="Mol. Biol. Evol.">
        <title>Comparative Genomics of Early-Diverging Mushroom-Forming Fungi Provides Insights into the Origins of Lignocellulose Decay Capabilities.</title>
        <authorList>
            <person name="Nagy L.G."/>
            <person name="Riley R."/>
            <person name="Tritt A."/>
            <person name="Adam C."/>
            <person name="Daum C."/>
            <person name="Floudas D."/>
            <person name="Sun H."/>
            <person name="Yadav J.S."/>
            <person name="Pangilinan J."/>
            <person name="Larsson K.H."/>
            <person name="Matsuura K."/>
            <person name="Barry K."/>
            <person name="Labutti K."/>
            <person name="Kuo R."/>
            <person name="Ohm R.A."/>
            <person name="Bhattacharya S.S."/>
            <person name="Shirouzu T."/>
            <person name="Yoshinaga Y."/>
            <person name="Martin F.M."/>
            <person name="Grigoriev I.V."/>
            <person name="Hibbett D.S."/>
        </authorList>
    </citation>
    <scope>NUCLEOTIDE SEQUENCE [LARGE SCALE GENOMIC DNA]</scope>
    <source>
        <strain evidence="1 2">HHB12029</strain>
    </source>
</reference>
<organism evidence="1 2">
    <name type="scientific">Exidia glandulosa HHB12029</name>
    <dbReference type="NCBI Taxonomy" id="1314781"/>
    <lineage>
        <taxon>Eukaryota</taxon>
        <taxon>Fungi</taxon>
        <taxon>Dikarya</taxon>
        <taxon>Basidiomycota</taxon>
        <taxon>Agaricomycotina</taxon>
        <taxon>Agaricomycetes</taxon>
        <taxon>Auriculariales</taxon>
        <taxon>Exidiaceae</taxon>
        <taxon>Exidia</taxon>
    </lineage>
</organism>
<name>A0A165K9N1_EXIGL</name>
<keyword evidence="2" id="KW-1185">Reference proteome</keyword>
<evidence type="ECO:0000313" key="1">
    <source>
        <dbReference type="EMBL" id="KZV96008.1"/>
    </source>
</evidence>
<dbReference type="EMBL" id="KV425948">
    <property type="protein sequence ID" value="KZV96008.1"/>
    <property type="molecule type" value="Genomic_DNA"/>
</dbReference>
<protein>
    <submittedName>
        <fullName evidence="1">Uncharacterized protein</fullName>
    </submittedName>
</protein>
<evidence type="ECO:0000313" key="2">
    <source>
        <dbReference type="Proteomes" id="UP000077266"/>
    </source>
</evidence>
<accession>A0A165K9N1</accession>